<dbReference type="SUPFAM" id="SSF51735">
    <property type="entry name" value="NAD(P)-binding Rossmann-fold domains"/>
    <property type="match status" value="1"/>
</dbReference>
<dbReference type="AlphaFoldDB" id="F8NS95"/>
<dbReference type="Pfam" id="PF00106">
    <property type="entry name" value="adh_short"/>
    <property type="match status" value="1"/>
</dbReference>
<name>F8NS95_SERL9</name>
<dbReference type="EMBL" id="GL945432">
    <property type="protein sequence ID" value="EGO26404.1"/>
    <property type="molecule type" value="Genomic_DNA"/>
</dbReference>
<dbReference type="InterPro" id="IPR036291">
    <property type="entry name" value="NAD(P)-bd_dom_sf"/>
</dbReference>
<dbReference type="InterPro" id="IPR002347">
    <property type="entry name" value="SDR_fam"/>
</dbReference>
<dbReference type="PRINTS" id="PR00081">
    <property type="entry name" value="GDHRDH"/>
</dbReference>
<proteinExistence type="inferred from homology"/>
<evidence type="ECO:0000256" key="2">
    <source>
        <dbReference type="ARBA" id="ARBA00023002"/>
    </source>
</evidence>
<dbReference type="HOGENOM" id="CLU_010194_44_0_1"/>
<accession>F8NS95</accession>
<dbReference type="KEGG" id="sla:SERLADRAFT_463440"/>
<organism>
    <name type="scientific">Serpula lacrymans var. lacrymans (strain S7.9)</name>
    <name type="common">Dry rot fungus</name>
    <dbReference type="NCBI Taxonomy" id="578457"/>
    <lineage>
        <taxon>Eukaryota</taxon>
        <taxon>Fungi</taxon>
        <taxon>Dikarya</taxon>
        <taxon>Basidiomycota</taxon>
        <taxon>Agaricomycotina</taxon>
        <taxon>Agaricomycetes</taxon>
        <taxon>Agaricomycetidae</taxon>
        <taxon>Boletales</taxon>
        <taxon>Coniophorineae</taxon>
        <taxon>Serpulaceae</taxon>
        <taxon>Serpula</taxon>
    </lineage>
</organism>
<evidence type="ECO:0000313" key="4">
    <source>
        <dbReference type="EMBL" id="EGO26404.1"/>
    </source>
</evidence>
<comment type="similarity">
    <text evidence="1 3">Belongs to the short-chain dehydrogenases/reductases (SDR) family.</text>
</comment>
<dbReference type="GO" id="GO:0016491">
    <property type="term" value="F:oxidoreductase activity"/>
    <property type="evidence" value="ECO:0007669"/>
    <property type="project" value="UniProtKB-KW"/>
</dbReference>
<dbReference type="Proteomes" id="UP000008064">
    <property type="component" value="Unassembled WGS sequence"/>
</dbReference>
<reference evidence="4" key="1">
    <citation type="submission" date="2011-04" db="EMBL/GenBank/DDBJ databases">
        <title>Evolution of plant cell wall degrading machinery underlies the functional diversity of forest fungi.</title>
        <authorList>
            <consortium name="US DOE Joint Genome Institute (JGI-PGF)"/>
            <person name="Eastwood D.C."/>
            <person name="Floudas D."/>
            <person name="Binder M."/>
            <person name="Majcherczyk A."/>
            <person name="Schneider P."/>
            <person name="Aerts A."/>
            <person name="Asiegbu F.O."/>
            <person name="Baker S.E."/>
            <person name="Barry K."/>
            <person name="Bendiksby M."/>
            <person name="Blumentritt M."/>
            <person name="Coutinho P.M."/>
            <person name="Cullen D."/>
            <person name="Cullen D."/>
            <person name="Gathman A."/>
            <person name="Goodell B."/>
            <person name="Henrissat B."/>
            <person name="Ihrmark K."/>
            <person name="Kauserud H."/>
            <person name="Kohler A."/>
            <person name="LaButti K."/>
            <person name="Lapidus A."/>
            <person name="Lavin J.L."/>
            <person name="Lee Y.-H."/>
            <person name="Lindquist E."/>
            <person name="Lilly W."/>
            <person name="Lucas S."/>
            <person name="Morin E."/>
            <person name="Murat C."/>
            <person name="Oguiza J.A."/>
            <person name="Park J."/>
            <person name="Pisabarro A.G."/>
            <person name="Riley R."/>
            <person name="Rosling A."/>
            <person name="Salamov A."/>
            <person name="Schmidt O."/>
            <person name="Schmutz J."/>
            <person name="Skrede I."/>
            <person name="Stenlid J."/>
            <person name="Wiebenga A."/>
            <person name="Xie X."/>
            <person name="Kues U."/>
            <person name="Hibbett D.S."/>
            <person name="Hoffmeister D."/>
            <person name="Hogberg N."/>
            <person name="Martin F."/>
            <person name="Grigoriev I.V."/>
            <person name="Watkinson S.C."/>
        </authorList>
    </citation>
    <scope>NUCLEOTIDE SEQUENCE</scope>
    <source>
        <strain evidence="4">S7.9</strain>
    </source>
</reference>
<gene>
    <name evidence="4" type="ORF">SERLADRAFT_463440</name>
</gene>
<sequence length="327" mass="34812">MTKVTGYEFSTTGDEVVSRFQDSIKGKTIVITGPGQGGIGSETAVALAAAAPALLILTGRTESKITPVILEIESKNSAVKVQFVKLDLSSQASVRSAAAVINESVEKIDILINNAGIMACPYEKSVDGIELQFATNHIGHFLLTKLVMQKILNAGPGSRIVNVSSVGHRMAGVRFDDYNFQDGKAYSEWEAYGQSKTANILFTYSLAKKLGGKGVFAYSLHPGSIRSGLQVHLNESNLPKGFALLAAADAKTGQSYAPEPVKTLQQGCATTLVAALDPSLEAHNGAFLWNSDIADPLPPAHATSEENAEKLWVLSETLVGEKFEFVI</sequence>
<keyword evidence="2" id="KW-0560">Oxidoreductase</keyword>
<dbReference type="GeneID" id="18818556"/>
<dbReference type="OrthoDB" id="191139at2759"/>
<protein>
    <submittedName>
        <fullName evidence="4">Uncharacterized protein</fullName>
    </submittedName>
</protein>
<dbReference type="PANTHER" id="PTHR24320">
    <property type="entry name" value="RETINOL DEHYDROGENASE"/>
    <property type="match status" value="1"/>
</dbReference>
<dbReference type="PRINTS" id="PR00080">
    <property type="entry name" value="SDRFAMILY"/>
</dbReference>
<dbReference type="Gene3D" id="3.40.50.720">
    <property type="entry name" value="NAD(P)-binding Rossmann-like Domain"/>
    <property type="match status" value="1"/>
</dbReference>
<dbReference type="RefSeq" id="XP_007316577.1">
    <property type="nucleotide sequence ID" value="XM_007316515.1"/>
</dbReference>
<dbReference type="PANTHER" id="PTHR24320:SF283">
    <property type="entry name" value="RETINOL DEHYDROGENASE 11"/>
    <property type="match status" value="1"/>
</dbReference>
<evidence type="ECO:0000256" key="3">
    <source>
        <dbReference type="RuleBase" id="RU000363"/>
    </source>
</evidence>
<evidence type="ECO:0000256" key="1">
    <source>
        <dbReference type="ARBA" id="ARBA00006484"/>
    </source>
</evidence>